<evidence type="ECO:0000313" key="6">
    <source>
        <dbReference type="EMBL" id="GMR39850.1"/>
    </source>
</evidence>
<proteinExistence type="predicted"/>
<dbReference type="EMBL" id="BTRK01000003">
    <property type="protein sequence ID" value="GMR39850.1"/>
    <property type="molecule type" value="Genomic_DNA"/>
</dbReference>
<dbReference type="InterPro" id="IPR000403">
    <property type="entry name" value="PI3/4_kinase_cat_dom"/>
</dbReference>
<dbReference type="GO" id="GO:0005694">
    <property type="term" value="C:chromosome"/>
    <property type="evidence" value="ECO:0007669"/>
    <property type="project" value="TreeGrafter"/>
</dbReference>
<keyword evidence="2" id="KW-0418">Kinase</keyword>
<dbReference type="GO" id="GO:0005634">
    <property type="term" value="C:nucleus"/>
    <property type="evidence" value="ECO:0007669"/>
    <property type="project" value="UniProtKB-SubCell"/>
</dbReference>
<dbReference type="SUPFAM" id="SSF56112">
    <property type="entry name" value="Protein kinase-like (PK-like)"/>
    <property type="match status" value="1"/>
</dbReference>
<evidence type="ECO:0000256" key="3">
    <source>
        <dbReference type="ARBA" id="ARBA00022763"/>
    </source>
</evidence>
<keyword evidence="7" id="KW-1185">Reference proteome</keyword>
<feature type="domain" description="PI3K/PI4K catalytic" evidence="5">
    <location>
        <begin position="1"/>
        <end position="110"/>
    </location>
</feature>
<reference evidence="7" key="1">
    <citation type="submission" date="2022-10" db="EMBL/GenBank/DDBJ databases">
        <title>Genome assembly of Pristionchus species.</title>
        <authorList>
            <person name="Yoshida K."/>
            <person name="Sommer R.J."/>
        </authorList>
    </citation>
    <scope>NUCLEOTIDE SEQUENCE [LARGE SCALE GENOMIC DNA]</scope>
    <source>
        <strain evidence="7">RS5460</strain>
    </source>
</reference>
<comment type="caution">
    <text evidence="6">The sequence shown here is derived from an EMBL/GenBank/DDBJ whole genome shotgun (WGS) entry which is preliminary data.</text>
</comment>
<keyword evidence="2" id="KW-0808">Transferase</keyword>
<gene>
    <name evidence="6" type="ORF">PMAYCL1PPCAC_10045</name>
</gene>
<dbReference type="GO" id="GO:0000723">
    <property type="term" value="P:telomere maintenance"/>
    <property type="evidence" value="ECO:0007669"/>
    <property type="project" value="TreeGrafter"/>
</dbReference>
<organism evidence="6 7">
    <name type="scientific">Pristionchus mayeri</name>
    <dbReference type="NCBI Taxonomy" id="1317129"/>
    <lineage>
        <taxon>Eukaryota</taxon>
        <taxon>Metazoa</taxon>
        <taxon>Ecdysozoa</taxon>
        <taxon>Nematoda</taxon>
        <taxon>Chromadorea</taxon>
        <taxon>Rhabditida</taxon>
        <taxon>Rhabditina</taxon>
        <taxon>Diplogasteromorpha</taxon>
        <taxon>Diplogasteroidea</taxon>
        <taxon>Neodiplogasteridae</taxon>
        <taxon>Pristionchus</taxon>
    </lineage>
</organism>
<evidence type="ECO:0000313" key="7">
    <source>
        <dbReference type="Proteomes" id="UP001328107"/>
    </source>
</evidence>
<dbReference type="InterPro" id="IPR036940">
    <property type="entry name" value="PI3/4_kinase_cat_sf"/>
</dbReference>
<evidence type="ECO:0000256" key="2">
    <source>
        <dbReference type="ARBA" id="ARBA00022527"/>
    </source>
</evidence>
<dbReference type="GO" id="GO:0004674">
    <property type="term" value="F:protein serine/threonine kinase activity"/>
    <property type="evidence" value="ECO:0007669"/>
    <property type="project" value="UniProtKB-KW"/>
</dbReference>
<name>A0AAN4ZLI7_9BILA</name>
<dbReference type="Gene3D" id="1.10.1070.11">
    <property type="entry name" value="Phosphatidylinositol 3-/4-kinase, catalytic domain"/>
    <property type="match status" value="1"/>
</dbReference>
<evidence type="ECO:0000259" key="5">
    <source>
        <dbReference type="PROSITE" id="PS50290"/>
    </source>
</evidence>
<dbReference type="GO" id="GO:0000077">
    <property type="term" value="P:DNA damage checkpoint signaling"/>
    <property type="evidence" value="ECO:0007669"/>
    <property type="project" value="TreeGrafter"/>
</dbReference>
<dbReference type="Proteomes" id="UP001328107">
    <property type="component" value="Unassembled WGS sequence"/>
</dbReference>
<dbReference type="PANTHER" id="PTHR11139:SF69">
    <property type="entry name" value="SERINE_THREONINE-PROTEIN KINASE ATR"/>
    <property type="match status" value="1"/>
</dbReference>
<dbReference type="InterPro" id="IPR050517">
    <property type="entry name" value="DDR_Repair_Kinase"/>
</dbReference>
<protein>
    <recommendedName>
        <fullName evidence="5">PI3K/PI4K catalytic domain-containing protein</fullName>
    </recommendedName>
</protein>
<keyword evidence="4" id="KW-0539">Nucleus</keyword>
<accession>A0AAN4ZLI7</accession>
<dbReference type="Pfam" id="PF00454">
    <property type="entry name" value="PI3_PI4_kinase"/>
    <property type="match status" value="1"/>
</dbReference>
<dbReference type="PROSITE" id="PS50290">
    <property type="entry name" value="PI3_4_KINASE_3"/>
    <property type="match status" value="1"/>
</dbReference>
<dbReference type="PANTHER" id="PTHR11139">
    <property type="entry name" value="ATAXIA TELANGIECTASIA MUTATED ATM -RELATED"/>
    <property type="match status" value="1"/>
</dbReference>
<evidence type="ECO:0000256" key="4">
    <source>
        <dbReference type="ARBA" id="ARBA00023242"/>
    </source>
</evidence>
<comment type="subcellular location">
    <subcellularLocation>
        <location evidence="1">Nucleus</location>
    </subcellularLocation>
</comment>
<dbReference type="AlphaFoldDB" id="A0AAN4ZLI7"/>
<keyword evidence="2" id="KW-0723">Serine/threonine-protein kinase</keyword>
<dbReference type="InterPro" id="IPR011009">
    <property type="entry name" value="Kinase-like_dom_sf"/>
</dbReference>
<dbReference type="GO" id="GO:0006281">
    <property type="term" value="P:DNA repair"/>
    <property type="evidence" value="ECO:0007669"/>
    <property type="project" value="TreeGrafter"/>
</dbReference>
<feature type="non-terminal residue" evidence="6">
    <location>
        <position position="1"/>
    </location>
</feature>
<sequence>ILSAHRYGGIMYVDFNTLFNQGEEMLTVPVEVPFPLVRNLIDGEEGVGSEGRWRKSAETTLEIISVSAEILLNVMQAFIYDPLIEFGEDNTKQIKTELHTVEDKGKSNGM</sequence>
<keyword evidence="3" id="KW-0227">DNA damage</keyword>
<evidence type="ECO:0000256" key="1">
    <source>
        <dbReference type="ARBA" id="ARBA00004123"/>
    </source>
</evidence>